<name>A0A183HHT3_9BILA</name>
<feature type="transmembrane region" description="Helical" evidence="1">
    <location>
        <begin position="77"/>
        <end position="100"/>
    </location>
</feature>
<reference evidence="2 3" key="2">
    <citation type="submission" date="2018-11" db="EMBL/GenBank/DDBJ databases">
        <authorList>
            <consortium name="Pathogen Informatics"/>
        </authorList>
    </citation>
    <scope>NUCLEOTIDE SEQUENCE [LARGE SCALE GENOMIC DNA]</scope>
</reference>
<feature type="transmembrane region" description="Helical" evidence="1">
    <location>
        <begin position="140"/>
        <end position="157"/>
    </location>
</feature>
<proteinExistence type="predicted"/>
<dbReference type="WBParaSite" id="OFLC_0000704401-mRNA-1">
    <property type="protein sequence ID" value="OFLC_0000704401-mRNA-1"/>
    <property type="gene ID" value="OFLC_0000704401"/>
</dbReference>
<gene>
    <name evidence="2" type="ORF">OFLC_LOCUS7045</name>
</gene>
<feature type="transmembrane region" description="Helical" evidence="1">
    <location>
        <begin position="6"/>
        <end position="24"/>
    </location>
</feature>
<organism evidence="4">
    <name type="scientific">Onchocerca flexuosa</name>
    <dbReference type="NCBI Taxonomy" id="387005"/>
    <lineage>
        <taxon>Eukaryota</taxon>
        <taxon>Metazoa</taxon>
        <taxon>Ecdysozoa</taxon>
        <taxon>Nematoda</taxon>
        <taxon>Chromadorea</taxon>
        <taxon>Rhabditida</taxon>
        <taxon>Spirurina</taxon>
        <taxon>Spiruromorpha</taxon>
        <taxon>Filarioidea</taxon>
        <taxon>Onchocercidae</taxon>
        <taxon>Onchocerca</taxon>
    </lineage>
</organism>
<evidence type="ECO:0000256" key="1">
    <source>
        <dbReference type="SAM" id="Phobius"/>
    </source>
</evidence>
<dbReference type="AlphaFoldDB" id="A0A183HHT3"/>
<keyword evidence="3" id="KW-1185">Reference proteome</keyword>
<dbReference type="EMBL" id="UZAJ01007095">
    <property type="protein sequence ID" value="VDO49037.1"/>
    <property type="molecule type" value="Genomic_DNA"/>
</dbReference>
<accession>A0A183HHT3</accession>
<feature type="transmembrane region" description="Helical" evidence="1">
    <location>
        <begin position="177"/>
        <end position="195"/>
    </location>
</feature>
<sequence length="204" mass="23862">MELIFALLDIILPISVILLALLKVHKVRKKWDIINLLAAYCIGSFSRNLFNIIKTLIEFKNLVYEIIFRIIFYVKTASFALIRLILFFCISEIFTIYAFKTNFLKVFYVRKFRVLIFVHLCAQISSIPVTVLQFIGIETITGYGLIIYYSMAIYTAYEHKSFKHNHMMKKSLMPLIFYFLPITLIDISIGGNFNISDTLRMILK</sequence>
<dbReference type="Proteomes" id="UP000267606">
    <property type="component" value="Unassembled WGS sequence"/>
</dbReference>
<keyword evidence="1" id="KW-1133">Transmembrane helix</keyword>
<evidence type="ECO:0000313" key="4">
    <source>
        <dbReference type="WBParaSite" id="OFLC_0000704401-mRNA-1"/>
    </source>
</evidence>
<feature type="transmembrane region" description="Helical" evidence="1">
    <location>
        <begin position="112"/>
        <end position="134"/>
    </location>
</feature>
<evidence type="ECO:0000313" key="3">
    <source>
        <dbReference type="Proteomes" id="UP000267606"/>
    </source>
</evidence>
<reference evidence="4" key="1">
    <citation type="submission" date="2016-06" db="UniProtKB">
        <authorList>
            <consortium name="WormBaseParasite"/>
        </authorList>
    </citation>
    <scope>IDENTIFICATION</scope>
</reference>
<evidence type="ECO:0000313" key="2">
    <source>
        <dbReference type="EMBL" id="VDO49037.1"/>
    </source>
</evidence>
<protein>
    <submittedName>
        <fullName evidence="4">Serpentine receptor class gamma</fullName>
    </submittedName>
</protein>
<keyword evidence="1" id="KW-0812">Transmembrane</keyword>
<keyword evidence="1" id="KW-0472">Membrane</keyword>